<name>A0A176W4V0_MARPO</name>
<dbReference type="CDD" id="cd20261">
    <property type="entry name" value="Complex1_LYR_LYRM1"/>
    <property type="match status" value="1"/>
</dbReference>
<feature type="region of interest" description="Disordered" evidence="2">
    <location>
        <begin position="90"/>
        <end position="132"/>
    </location>
</feature>
<dbReference type="InterPro" id="IPR008011">
    <property type="entry name" value="Complex1_LYR_dom"/>
</dbReference>
<evidence type="ECO:0000313" key="5">
    <source>
        <dbReference type="EMBL" id="OAE27562.1"/>
    </source>
</evidence>
<comment type="similarity">
    <text evidence="1">Belongs to the complex I LYR family.</text>
</comment>
<dbReference type="Proteomes" id="UP001162541">
    <property type="component" value="Chromosome 4"/>
</dbReference>
<evidence type="ECO:0000313" key="4">
    <source>
        <dbReference type="EMBL" id="BBN09512.1"/>
    </source>
</evidence>
<proteinExistence type="inferred from homology"/>
<organism evidence="5 6">
    <name type="scientific">Marchantia polymorpha subsp. ruderalis</name>
    <dbReference type="NCBI Taxonomy" id="1480154"/>
    <lineage>
        <taxon>Eukaryota</taxon>
        <taxon>Viridiplantae</taxon>
        <taxon>Streptophyta</taxon>
        <taxon>Embryophyta</taxon>
        <taxon>Marchantiophyta</taxon>
        <taxon>Marchantiopsida</taxon>
        <taxon>Marchantiidae</taxon>
        <taxon>Marchantiales</taxon>
        <taxon>Marchantiaceae</taxon>
        <taxon>Marchantia</taxon>
    </lineage>
</organism>
<evidence type="ECO:0000256" key="2">
    <source>
        <dbReference type="SAM" id="MobiDB-lite"/>
    </source>
</evidence>
<dbReference type="Pfam" id="PF05347">
    <property type="entry name" value="Complex1_LYR"/>
    <property type="match status" value="1"/>
</dbReference>
<protein>
    <recommendedName>
        <fullName evidence="3">Complex 1 LYR protein domain-containing protein</fullName>
    </recommendedName>
</protein>
<evidence type="ECO:0000313" key="6">
    <source>
        <dbReference type="Proteomes" id="UP000077202"/>
    </source>
</evidence>
<dbReference type="PANTHER" id="PTHR14273">
    <property type="entry name" value="LYR MOTIF-CONTAINING PROTEIN 1"/>
    <property type="match status" value="1"/>
</dbReference>
<dbReference type="Proteomes" id="UP000077202">
    <property type="component" value="Unassembled WGS sequence"/>
</dbReference>
<dbReference type="InterPro" id="IPR045294">
    <property type="entry name" value="Complex1_LYR_LYRM1"/>
</dbReference>
<accession>A0A176W4V0</accession>
<keyword evidence="6" id="KW-1185">Reference proteome</keyword>
<dbReference type="InterPro" id="IPR040330">
    <property type="entry name" value="LYRM1"/>
</dbReference>
<evidence type="ECO:0000259" key="3">
    <source>
        <dbReference type="Pfam" id="PF05347"/>
    </source>
</evidence>
<dbReference type="EMBL" id="LVLJ01001862">
    <property type="protein sequence ID" value="OAE27562.1"/>
    <property type="molecule type" value="Genomic_DNA"/>
</dbReference>
<gene>
    <name evidence="5" type="ORF">AXG93_2779s1100</name>
    <name evidence="4" type="ORF">Mp_4g20320</name>
</gene>
<reference evidence="7" key="3">
    <citation type="journal article" date="2020" name="Curr. Biol.">
        <title>Chromatin organization in early land plants reveals an ancestral association between H3K27me3, transposons, and constitutive heterochromatin.</title>
        <authorList>
            <person name="Montgomery S.A."/>
            <person name="Tanizawa Y."/>
            <person name="Galik B."/>
            <person name="Wang N."/>
            <person name="Ito T."/>
            <person name="Mochizuki T."/>
            <person name="Akimcheva S."/>
            <person name="Bowman J.L."/>
            <person name="Cognat V."/>
            <person name="Marechal-Drouard L."/>
            <person name="Ekker H."/>
            <person name="Hong S.F."/>
            <person name="Kohchi T."/>
            <person name="Lin S.S."/>
            <person name="Liu L.D."/>
            <person name="Nakamura Y."/>
            <person name="Valeeva L.R."/>
            <person name="Shakirov E.V."/>
            <person name="Shippen D.E."/>
            <person name="Wei W.L."/>
            <person name="Yagura M."/>
            <person name="Yamaoka S."/>
            <person name="Yamato K.T."/>
            <person name="Liu C."/>
            <person name="Berger F."/>
        </authorList>
    </citation>
    <scope>NUCLEOTIDE SEQUENCE [LARGE SCALE GENOMIC DNA]</scope>
    <source>
        <strain evidence="7">Tak-1</strain>
    </source>
</reference>
<dbReference type="AlphaFoldDB" id="A0A176W4V0"/>
<evidence type="ECO:0000313" key="7">
    <source>
        <dbReference type="Proteomes" id="UP001162541"/>
    </source>
</evidence>
<reference evidence="5 6" key="1">
    <citation type="submission" date="2016-03" db="EMBL/GenBank/DDBJ databases">
        <title>Mechanisms controlling the formation of the plant cell surface in tip-growing cells are functionally conserved among land plants.</title>
        <authorList>
            <person name="Honkanen S."/>
            <person name="Jones V.A."/>
            <person name="Morieri G."/>
            <person name="Champion C."/>
            <person name="Hetherington A.J."/>
            <person name="Kelly S."/>
            <person name="Saint-Marcoux D."/>
            <person name="Proust H."/>
            <person name="Prescott H."/>
            <person name="Dolan L."/>
        </authorList>
    </citation>
    <scope>NUCLEOTIDE SEQUENCE [LARGE SCALE GENOMIC DNA]</scope>
    <source>
        <strain evidence="6">cv. Tak-1 and cv. Tak-2</strain>
        <tissue evidence="5">Whole gametophyte</tissue>
    </source>
</reference>
<dbReference type="EMBL" id="AP019869">
    <property type="protein sequence ID" value="BBN09512.1"/>
    <property type="molecule type" value="Genomic_DNA"/>
</dbReference>
<evidence type="ECO:0000256" key="1">
    <source>
        <dbReference type="ARBA" id="ARBA00009508"/>
    </source>
</evidence>
<reference evidence="4" key="2">
    <citation type="journal article" date="2019" name="Curr. Biol.">
        <title>Chromatin organization in early land plants reveals an ancestral association between H3K27me3, transposons, and constitutive heterochromatin.</title>
        <authorList>
            <person name="Montgomery S.A."/>
            <person name="Tanizawa Y."/>
            <person name="Galik B."/>
            <person name="Wang N."/>
            <person name="Ito T."/>
            <person name="Mochizuki T."/>
            <person name="Akimcheva S."/>
            <person name="Bowman J."/>
            <person name="Cognat V."/>
            <person name="Drouard L."/>
            <person name="Ekker H."/>
            <person name="Houng S."/>
            <person name="Kohchi T."/>
            <person name="Lin S."/>
            <person name="Liu L.D."/>
            <person name="Nakamura Y."/>
            <person name="Valeeva L.R."/>
            <person name="Shakirov E.V."/>
            <person name="Shippen D.E."/>
            <person name="Wei W."/>
            <person name="Yagura M."/>
            <person name="Yamaoka S."/>
            <person name="Yamato K.T."/>
            <person name="Liu C."/>
            <person name="Berger F."/>
        </authorList>
    </citation>
    <scope>NUCLEOTIDE SEQUENCE [LARGE SCALE GENOMIC DNA]</scope>
    <source>
        <strain evidence="4">Tak-1</strain>
    </source>
</reference>
<sequence>MMATPASRSKALALYRKLLRTARAWPGPAAEKQYILTESRNQFEANRHLAQPEEIDRKIFEGESRHDIAWHYKIPYPRLHNFSAGTFTEKPSRIAGPSFEIPSDEMGTVDDKPSKPSGLKGRLPSSSLTMRS</sequence>
<feature type="domain" description="Complex 1 LYR protein" evidence="3">
    <location>
        <begin position="10"/>
        <end position="64"/>
    </location>
</feature>
<dbReference type="GO" id="GO:0005739">
    <property type="term" value="C:mitochondrion"/>
    <property type="evidence" value="ECO:0007669"/>
    <property type="project" value="TreeGrafter"/>
</dbReference>
<dbReference type="PANTHER" id="PTHR14273:SF0">
    <property type="entry name" value="LYR MOTIF-CONTAINING PROTEIN 1"/>
    <property type="match status" value="1"/>
</dbReference>